<dbReference type="InterPro" id="IPR029018">
    <property type="entry name" value="Hex-like_dom2"/>
</dbReference>
<reference evidence="11 12" key="1">
    <citation type="submission" date="2015-01" db="EMBL/GenBank/DDBJ databases">
        <title>Vibrio sp. C1 JCM 19231 whole genome shotgun sequence.</title>
        <authorList>
            <person name="Sawabe T."/>
            <person name="Meirelles P."/>
            <person name="Feng G."/>
            <person name="Sayaka M."/>
            <person name="Hattori M."/>
            <person name="Ohkuma M."/>
        </authorList>
    </citation>
    <scope>NUCLEOTIDE SEQUENCE [LARGE SCALE GENOMIC DNA]</scope>
    <source>
        <strain evidence="12">JCM 19231</strain>
    </source>
</reference>
<dbReference type="GO" id="GO:0030247">
    <property type="term" value="F:polysaccharide binding"/>
    <property type="evidence" value="ECO:0007669"/>
    <property type="project" value="InterPro"/>
</dbReference>
<dbReference type="SUPFAM" id="SSF55545">
    <property type="entry name" value="beta-N-acetylhexosaminidase-like domain"/>
    <property type="match status" value="1"/>
</dbReference>
<evidence type="ECO:0000256" key="7">
    <source>
        <dbReference type="ARBA" id="ARBA00033000"/>
    </source>
</evidence>
<dbReference type="AlphaFoldDB" id="A0A0B8NH43"/>
<dbReference type="GO" id="GO:0004563">
    <property type="term" value="F:beta-N-acetylhexosaminidase activity"/>
    <property type="evidence" value="ECO:0007669"/>
    <property type="project" value="UniProtKB-EC"/>
</dbReference>
<reference evidence="11 12" key="2">
    <citation type="submission" date="2015-01" db="EMBL/GenBank/DDBJ databases">
        <authorList>
            <consortium name="NBRP consortium"/>
            <person name="Sawabe T."/>
            <person name="Meirelles P."/>
            <person name="Feng G."/>
            <person name="Sayaka M."/>
            <person name="Hattori M."/>
            <person name="Ohkuma M."/>
        </authorList>
    </citation>
    <scope>NUCLEOTIDE SEQUENCE [LARGE SCALE GENOMIC DNA]</scope>
    <source>
        <strain evidence="12">JCM 19231</strain>
    </source>
</reference>
<dbReference type="Gene3D" id="3.30.379.10">
    <property type="entry name" value="Chitobiase/beta-hexosaminidase domain 2-like"/>
    <property type="match status" value="1"/>
</dbReference>
<comment type="similarity">
    <text evidence="2">Belongs to the glycosyl hydrolase 20 family.</text>
</comment>
<evidence type="ECO:0000256" key="1">
    <source>
        <dbReference type="ARBA" id="ARBA00001231"/>
    </source>
</evidence>
<dbReference type="GO" id="GO:0030203">
    <property type="term" value="P:glycosaminoglycan metabolic process"/>
    <property type="evidence" value="ECO:0007669"/>
    <property type="project" value="TreeGrafter"/>
</dbReference>
<evidence type="ECO:0000256" key="6">
    <source>
        <dbReference type="ARBA" id="ARBA00030512"/>
    </source>
</evidence>
<keyword evidence="5 11" id="KW-0326">Glycosidase</keyword>
<comment type="caution">
    <text evidence="11">The sequence shown here is derived from an EMBL/GenBank/DDBJ whole genome shotgun (WGS) entry which is preliminary data.</text>
</comment>
<dbReference type="InterPro" id="IPR015883">
    <property type="entry name" value="Glyco_hydro_20_cat"/>
</dbReference>
<dbReference type="EC" id="3.2.1.52" evidence="3"/>
<evidence type="ECO:0000313" key="11">
    <source>
        <dbReference type="EMBL" id="GAM54090.1"/>
    </source>
</evidence>
<proteinExistence type="inferred from homology"/>
<evidence type="ECO:0000256" key="3">
    <source>
        <dbReference type="ARBA" id="ARBA00012663"/>
    </source>
</evidence>
<dbReference type="PANTHER" id="PTHR22600">
    <property type="entry name" value="BETA-HEXOSAMINIDASE"/>
    <property type="match status" value="1"/>
</dbReference>
<dbReference type="Pfam" id="PF03173">
    <property type="entry name" value="CHB_HEX"/>
    <property type="match status" value="1"/>
</dbReference>
<evidence type="ECO:0000256" key="8">
    <source>
        <dbReference type="PIRSR" id="PIRSR625705-1"/>
    </source>
</evidence>
<gene>
    <name evidence="11" type="ORF">JCM19231_3610</name>
</gene>
<dbReference type="SMART" id="SM01081">
    <property type="entry name" value="CHB_HEX"/>
    <property type="match status" value="1"/>
</dbReference>
<dbReference type="Gene3D" id="2.60.40.290">
    <property type="match status" value="1"/>
</dbReference>
<dbReference type="Gene3D" id="3.20.20.80">
    <property type="entry name" value="Glycosidases"/>
    <property type="match status" value="1"/>
</dbReference>
<evidence type="ECO:0000313" key="12">
    <source>
        <dbReference type="Proteomes" id="UP000031671"/>
    </source>
</evidence>
<evidence type="ECO:0000256" key="2">
    <source>
        <dbReference type="ARBA" id="ARBA00006285"/>
    </source>
</evidence>
<dbReference type="InterPro" id="IPR008965">
    <property type="entry name" value="CBM2/CBM3_carb-bd_dom_sf"/>
</dbReference>
<evidence type="ECO:0000256" key="9">
    <source>
        <dbReference type="SAM" id="SignalP"/>
    </source>
</evidence>
<keyword evidence="9" id="KW-0732">Signal</keyword>
<dbReference type="GO" id="GO:0016020">
    <property type="term" value="C:membrane"/>
    <property type="evidence" value="ECO:0007669"/>
    <property type="project" value="TreeGrafter"/>
</dbReference>
<sequence>MFKKTVIASALVLGLSACAPKAPSTQQEVDFLASSLDMNFEIVTNHGNSQGVECGELGADYAACNRINLVLTNLGRDIDIKEWQIYFHSIRPILSSDNDAFKVTHITGDLHKIEPTEKFTGFEQQKTFEIPLVAESWYATNTDFMPRAFITAPNAEARNLESTNTEDSSEFVEGLSGKQVYFSELDNNERATASSRFKKHKNTQHLDVAKEILPTPKSVEVTGSELSLETGIDLSSLPLAKASRQALVGQFELLGVEVSNSGIPVKVRFDSRSQVESAEGYRLEITEDEILIEAHNDTGVFYALQSVLSLIDPMSSHAIPTMKVIDHPRMEYRGYMVDVARNFHSKESILKTLDQMSAIKMNKLHLHLSEDEGWRLEIPGLPELTEVGGNRCFDPSERTCLLPQLGSGADSNNFGSGYFSREDYVEILKYAKARHIEVIPEIDMPAHSRAAVVSMEARYQHYMEQGEQEKAEEYRLIDPQDLSNVTTVQFYDRQSFINPCLTSSKRFVAKVISEVKAMHKEADMPLNAWHYGGDEAKNIKLGSGFQDHSEASLEGKGSIDYPRRINLMSSLLDVWI</sequence>
<dbReference type="InterPro" id="IPR012291">
    <property type="entry name" value="CBM2_carb-bd_dom_sf"/>
</dbReference>
<dbReference type="SUPFAM" id="SSF49384">
    <property type="entry name" value="Carbohydrate-binding domain"/>
    <property type="match status" value="1"/>
</dbReference>
<feature type="domain" description="Chitobiase/beta-hexosaminidases N-terminal" evidence="10">
    <location>
        <begin position="34"/>
        <end position="195"/>
    </location>
</feature>
<feature type="active site" description="Proton donor" evidence="8">
    <location>
        <position position="535"/>
    </location>
</feature>
<evidence type="ECO:0000256" key="5">
    <source>
        <dbReference type="ARBA" id="ARBA00023295"/>
    </source>
</evidence>
<comment type="catalytic activity">
    <reaction evidence="1">
        <text>Hydrolysis of terminal non-reducing N-acetyl-D-hexosamine residues in N-acetyl-beta-D-hexosaminides.</text>
        <dbReference type="EC" id="3.2.1.52"/>
    </reaction>
</comment>
<dbReference type="SUPFAM" id="SSF51445">
    <property type="entry name" value="(Trans)glycosidases"/>
    <property type="match status" value="1"/>
</dbReference>
<name>A0A0B8NH43_9VIBR</name>
<organism evidence="11 12">
    <name type="scientific">Vibrio ishigakensis</name>
    <dbReference type="NCBI Taxonomy" id="1481914"/>
    <lineage>
        <taxon>Bacteria</taxon>
        <taxon>Pseudomonadati</taxon>
        <taxon>Pseudomonadota</taxon>
        <taxon>Gammaproteobacteria</taxon>
        <taxon>Vibrionales</taxon>
        <taxon>Vibrionaceae</taxon>
        <taxon>Vibrio</taxon>
    </lineage>
</organism>
<dbReference type="Pfam" id="PF00728">
    <property type="entry name" value="Glyco_hydro_20"/>
    <property type="match status" value="1"/>
</dbReference>
<keyword evidence="12" id="KW-1185">Reference proteome</keyword>
<dbReference type="GO" id="GO:0005975">
    <property type="term" value="P:carbohydrate metabolic process"/>
    <property type="evidence" value="ECO:0007669"/>
    <property type="project" value="InterPro"/>
</dbReference>
<feature type="chain" id="PRO_5002121554" description="beta-N-acetylhexosaminidase" evidence="9">
    <location>
        <begin position="22"/>
        <end position="576"/>
    </location>
</feature>
<feature type="signal peptide" evidence="9">
    <location>
        <begin position="1"/>
        <end position="21"/>
    </location>
</feature>
<protein>
    <recommendedName>
        <fullName evidence="3">beta-N-acetylhexosaminidase</fullName>
        <ecNumber evidence="3">3.2.1.52</ecNumber>
    </recommendedName>
    <alternativeName>
        <fullName evidence="6">Beta-N-acetylhexosaminidase</fullName>
    </alternativeName>
    <alternativeName>
        <fullName evidence="7">N-acetyl-beta-glucosaminidase</fullName>
    </alternativeName>
</protein>
<dbReference type="InterPro" id="IPR015882">
    <property type="entry name" value="HEX_bac_N"/>
</dbReference>
<dbReference type="PANTHER" id="PTHR22600:SF57">
    <property type="entry name" value="BETA-N-ACETYLHEXOSAMINIDASE"/>
    <property type="match status" value="1"/>
</dbReference>
<dbReference type="PRINTS" id="PR00738">
    <property type="entry name" value="GLHYDRLASE20"/>
</dbReference>
<dbReference type="Pfam" id="PF02838">
    <property type="entry name" value="Glyco_hydro_20b"/>
    <property type="match status" value="1"/>
</dbReference>
<dbReference type="InterPro" id="IPR017853">
    <property type="entry name" value="GH"/>
</dbReference>
<accession>A0A0B8NH43</accession>
<dbReference type="PROSITE" id="PS51257">
    <property type="entry name" value="PROKAR_LIPOPROTEIN"/>
    <property type="match status" value="1"/>
</dbReference>
<dbReference type="InterPro" id="IPR025705">
    <property type="entry name" value="Beta_hexosaminidase_sua/sub"/>
</dbReference>
<evidence type="ECO:0000256" key="4">
    <source>
        <dbReference type="ARBA" id="ARBA00022801"/>
    </source>
</evidence>
<dbReference type="Proteomes" id="UP000031671">
    <property type="component" value="Unassembled WGS sequence"/>
</dbReference>
<keyword evidence="4 11" id="KW-0378">Hydrolase</keyword>
<evidence type="ECO:0000259" key="10">
    <source>
        <dbReference type="SMART" id="SM01081"/>
    </source>
</evidence>
<dbReference type="InterPro" id="IPR004866">
    <property type="entry name" value="CHB/HEX_N_dom"/>
</dbReference>
<dbReference type="EMBL" id="BBRZ01000001">
    <property type="protein sequence ID" value="GAM54090.1"/>
    <property type="molecule type" value="Genomic_DNA"/>
</dbReference>